<dbReference type="OrthoDB" id="9133491at2"/>
<dbReference type="Proteomes" id="UP000054596">
    <property type="component" value="Unassembled WGS sequence"/>
</dbReference>
<sequence>MTKRFELLISDDDVGLVDQMSDATFSLRSSIGLNGVRISVLETTDEGLAAQWAHILDRRERAYVARVLEGADVVSERCVRNPKWRQA</sequence>
<protein>
    <submittedName>
        <fullName evidence="1">Uncharacterized protein</fullName>
    </submittedName>
</protein>
<accession>A0A158D8Q9</accession>
<name>A0A158D8Q9_9BURK</name>
<dbReference type="RefSeq" id="WP_086973301.1">
    <property type="nucleotide sequence ID" value="NZ_FCOJ02000073.1"/>
</dbReference>
<evidence type="ECO:0000313" key="1">
    <source>
        <dbReference type="EMBL" id="SAK90606.1"/>
    </source>
</evidence>
<keyword evidence="2" id="KW-1185">Reference proteome</keyword>
<comment type="caution">
    <text evidence="1">The sequence shown here is derived from an EMBL/GenBank/DDBJ whole genome shotgun (WGS) entry which is preliminary data.</text>
</comment>
<proteinExistence type="predicted"/>
<organism evidence="1 2">
    <name type="scientific">Caballeronia glebae</name>
    <dbReference type="NCBI Taxonomy" id="1777143"/>
    <lineage>
        <taxon>Bacteria</taxon>
        <taxon>Pseudomonadati</taxon>
        <taxon>Pseudomonadota</taxon>
        <taxon>Betaproteobacteria</taxon>
        <taxon>Burkholderiales</taxon>
        <taxon>Burkholderiaceae</taxon>
        <taxon>Caballeronia</taxon>
    </lineage>
</organism>
<reference evidence="1" key="1">
    <citation type="submission" date="2016-01" db="EMBL/GenBank/DDBJ databases">
        <authorList>
            <person name="Peeters C."/>
        </authorList>
    </citation>
    <scope>NUCLEOTIDE SEQUENCE [LARGE SCALE GENOMIC DNA]</scope>
    <source>
        <strain evidence="1">LMG 29325</strain>
    </source>
</reference>
<evidence type="ECO:0000313" key="2">
    <source>
        <dbReference type="Proteomes" id="UP000054596"/>
    </source>
</evidence>
<gene>
    <name evidence="1" type="ORF">AWB82_06380</name>
</gene>
<dbReference type="EMBL" id="FCOJ02000073">
    <property type="protein sequence ID" value="SAK90606.1"/>
    <property type="molecule type" value="Genomic_DNA"/>
</dbReference>
<dbReference type="AlphaFoldDB" id="A0A158D8Q9"/>